<dbReference type="InterPro" id="IPR041371">
    <property type="entry name" value="GH92_N"/>
</dbReference>
<evidence type="ECO:0000313" key="5">
    <source>
        <dbReference type="Proteomes" id="UP000631300"/>
    </source>
</evidence>
<evidence type="ECO:0000256" key="1">
    <source>
        <dbReference type="SAM" id="SignalP"/>
    </source>
</evidence>
<dbReference type="Gene3D" id="3.30.2080.10">
    <property type="entry name" value="GH92 mannosidase domain"/>
    <property type="match status" value="1"/>
</dbReference>
<dbReference type="Gene3D" id="1.20.1050.60">
    <property type="entry name" value="alpha-1,2-mannosidase"/>
    <property type="match status" value="1"/>
</dbReference>
<evidence type="ECO:0000259" key="3">
    <source>
        <dbReference type="Pfam" id="PF17678"/>
    </source>
</evidence>
<evidence type="ECO:0000259" key="2">
    <source>
        <dbReference type="Pfam" id="PF07971"/>
    </source>
</evidence>
<protein>
    <recommendedName>
        <fullName evidence="6">Glycoside hydrolase family 92 protein</fullName>
    </recommendedName>
</protein>
<dbReference type="PANTHER" id="PTHR12143">
    <property type="entry name" value="PEPTIDE N-GLYCANASE PNGASE -RELATED"/>
    <property type="match status" value="1"/>
</dbReference>
<dbReference type="Gene3D" id="2.70.98.10">
    <property type="match status" value="1"/>
</dbReference>
<keyword evidence="1" id="KW-0732">Signal</keyword>
<dbReference type="Pfam" id="PF07971">
    <property type="entry name" value="Glyco_hydro_92"/>
    <property type="match status" value="1"/>
</dbReference>
<feature type="domain" description="Glycosyl hydrolase family 92 N-terminal" evidence="3">
    <location>
        <begin position="40"/>
        <end position="270"/>
    </location>
</feature>
<keyword evidence="5" id="KW-1185">Reference proteome</keyword>
<dbReference type="Pfam" id="PF17678">
    <property type="entry name" value="Glyco_hydro_92N"/>
    <property type="match status" value="1"/>
</dbReference>
<evidence type="ECO:0000313" key="4">
    <source>
        <dbReference type="EMBL" id="GGW84767.1"/>
    </source>
</evidence>
<dbReference type="SUPFAM" id="SSF48208">
    <property type="entry name" value="Six-hairpin glycosidases"/>
    <property type="match status" value="1"/>
</dbReference>
<dbReference type="NCBIfam" id="TIGR01180">
    <property type="entry name" value="aman2_put"/>
    <property type="match status" value="1"/>
</dbReference>
<dbReference type="FunFam" id="3.30.2080.10:FF:000001">
    <property type="entry name" value="Alpha-1,2-mannosidase subfamily"/>
    <property type="match status" value="1"/>
</dbReference>
<dbReference type="Gene3D" id="1.20.1610.10">
    <property type="entry name" value="alpha-1,2-mannosidases domains"/>
    <property type="match status" value="1"/>
</dbReference>
<dbReference type="PANTHER" id="PTHR12143:SF39">
    <property type="entry name" value="SECRETED PROTEIN"/>
    <property type="match status" value="1"/>
</dbReference>
<dbReference type="InterPro" id="IPR012939">
    <property type="entry name" value="Glyco_hydro_92"/>
</dbReference>
<evidence type="ECO:0008006" key="6">
    <source>
        <dbReference type="Google" id="ProtNLM"/>
    </source>
</evidence>
<feature type="signal peptide" evidence="1">
    <location>
        <begin position="1"/>
        <end position="22"/>
    </location>
</feature>
<dbReference type="EMBL" id="BMXP01000003">
    <property type="protein sequence ID" value="GGW84767.1"/>
    <property type="molecule type" value="Genomic_DNA"/>
</dbReference>
<comment type="caution">
    <text evidence="4">The sequence shown here is derived from an EMBL/GenBank/DDBJ whole genome shotgun (WGS) entry which is preliminary data.</text>
</comment>
<dbReference type="InterPro" id="IPR050883">
    <property type="entry name" value="PNGase"/>
</dbReference>
<sequence>MNNMKRALTCAAVMCLSLAACASDNVTTAEPAQTQDVLRYVDPMIGTGGHGHTFPGAVVPFGMVQLSPDNPSKGWDWTSGYHYSDDTLLGFSHTHLSGTGVGDMLDILVMPFRGDYDTRERDDKNRISTHYSHDDEDARAGYYRLDLPAEQVRAELTATTRAGVHRYTFNGEDDAKLLFDLGYAQNYDEPVMTFFRIDDAYTLSGYRVSTGWAKLQPMYFTARFSQPFAHTLYKGKDAVSGDTLTAKDSKVVLNFGDIDNTPLQVNVGLSYTSIANARANLDDEVGSHSFSDVRQQAQQAWQTQLGKFAVSDNNETAKTKFFTALYHAFIAPQHVSDSNGDFFGADGAVHSGKDYQRYSLFSLWDTFRALHPLLTVTNPEQVDDMVDSMMGFHEETGLLPTWDLMSNETDVMIGYHAVPVIVDAYLKGLTDVSGEALLNASLDSAQQPRFGIDLFSEYGYVPSDLEVEAVSKTLEYAFDDAAIAQLAGKIGNQKVAERFEQRAQSYKRLFDSGTGFMRGKTASGDWVSPFNPTFVEHRKTDYTEANAWQYTFFVPHDVEGLIALFGDTATFTDKLNTLFTTSSEMQGDVSPDISGLIGQYAHGNEPVHHVAYLYAYTDERWQGEDRIKTIRETMYRAQPDGLAGNDDVGQMSAWYVFSALGFYPLNPVGGEFVLGTPQFEEVAINVGENKTLTVKATPDTQGYVQRVTLNGRELDKTVSYDAIMKGGTLVFEMGSNKR</sequence>
<dbReference type="InterPro" id="IPR005887">
    <property type="entry name" value="GH92_a_mannosidase_put"/>
</dbReference>
<dbReference type="Proteomes" id="UP000631300">
    <property type="component" value="Unassembled WGS sequence"/>
</dbReference>
<reference evidence="4" key="1">
    <citation type="journal article" date="2014" name="Int. J. Syst. Evol. Microbiol.">
        <title>Complete genome sequence of Corynebacterium casei LMG S-19264T (=DSM 44701T), isolated from a smear-ripened cheese.</title>
        <authorList>
            <consortium name="US DOE Joint Genome Institute (JGI-PGF)"/>
            <person name="Walter F."/>
            <person name="Albersmeier A."/>
            <person name="Kalinowski J."/>
            <person name="Ruckert C."/>
        </authorList>
    </citation>
    <scope>NUCLEOTIDE SEQUENCE</scope>
    <source>
        <strain evidence="4">KCTC 22164</strain>
    </source>
</reference>
<dbReference type="GO" id="GO:0005829">
    <property type="term" value="C:cytosol"/>
    <property type="evidence" value="ECO:0007669"/>
    <property type="project" value="TreeGrafter"/>
</dbReference>
<dbReference type="InterPro" id="IPR014718">
    <property type="entry name" value="GH-type_carb-bd"/>
</dbReference>
<dbReference type="PROSITE" id="PS51257">
    <property type="entry name" value="PROKAR_LIPOPROTEIN"/>
    <property type="match status" value="1"/>
</dbReference>
<feature type="domain" description="Glycosyl hydrolase family 92" evidence="2">
    <location>
        <begin position="276"/>
        <end position="735"/>
    </location>
</feature>
<organism evidence="4 5">
    <name type="scientific">Alteromonas halophila</name>
    <dbReference type="NCBI Taxonomy" id="516698"/>
    <lineage>
        <taxon>Bacteria</taxon>
        <taxon>Pseudomonadati</taxon>
        <taxon>Pseudomonadota</taxon>
        <taxon>Gammaproteobacteria</taxon>
        <taxon>Alteromonadales</taxon>
        <taxon>Alteromonadaceae</taxon>
        <taxon>Alteromonas/Salinimonas group</taxon>
        <taxon>Alteromonas</taxon>
    </lineage>
</organism>
<feature type="chain" id="PRO_5037725039" description="Glycoside hydrolase family 92 protein" evidence="1">
    <location>
        <begin position="23"/>
        <end position="738"/>
    </location>
</feature>
<accession>A0A918MZD3</accession>
<dbReference type="InterPro" id="IPR008928">
    <property type="entry name" value="6-hairpin_glycosidase_sf"/>
</dbReference>
<dbReference type="GO" id="GO:0005975">
    <property type="term" value="P:carbohydrate metabolic process"/>
    <property type="evidence" value="ECO:0007669"/>
    <property type="project" value="InterPro"/>
</dbReference>
<name>A0A918MZD3_9ALTE</name>
<dbReference type="GO" id="GO:0006516">
    <property type="term" value="P:glycoprotein catabolic process"/>
    <property type="evidence" value="ECO:0007669"/>
    <property type="project" value="TreeGrafter"/>
</dbReference>
<gene>
    <name evidence="4" type="ORF">GCM10007391_18160</name>
</gene>
<proteinExistence type="predicted"/>
<dbReference type="GO" id="GO:0000224">
    <property type="term" value="F:peptide-N4-(N-acetyl-beta-glucosaminyl)asparagine amidase activity"/>
    <property type="evidence" value="ECO:0007669"/>
    <property type="project" value="TreeGrafter"/>
</dbReference>
<dbReference type="AlphaFoldDB" id="A0A918MZD3"/>
<reference evidence="4" key="2">
    <citation type="submission" date="2020-09" db="EMBL/GenBank/DDBJ databases">
        <authorList>
            <person name="Sun Q."/>
            <person name="Kim S."/>
        </authorList>
    </citation>
    <scope>NUCLEOTIDE SEQUENCE</scope>
    <source>
        <strain evidence="4">KCTC 22164</strain>
    </source>
</reference>
<dbReference type="GO" id="GO:0030246">
    <property type="term" value="F:carbohydrate binding"/>
    <property type="evidence" value="ECO:0007669"/>
    <property type="project" value="InterPro"/>
</dbReference>